<keyword evidence="1" id="KW-0812">Transmembrane</keyword>
<name>A0A9J5XFS5_SOLCO</name>
<keyword evidence="1" id="KW-0472">Membrane</keyword>
<keyword evidence="3" id="KW-1185">Reference proteome</keyword>
<protein>
    <submittedName>
        <fullName evidence="2">Uncharacterized protein</fullName>
    </submittedName>
</protein>
<dbReference type="AlphaFoldDB" id="A0A9J5XFS5"/>
<dbReference type="EMBL" id="JACXVP010000009">
    <property type="protein sequence ID" value="KAG5586498.1"/>
    <property type="molecule type" value="Genomic_DNA"/>
</dbReference>
<dbReference type="OrthoDB" id="443140at2759"/>
<evidence type="ECO:0000313" key="2">
    <source>
        <dbReference type="EMBL" id="KAG5586498.1"/>
    </source>
</evidence>
<dbReference type="Proteomes" id="UP000824120">
    <property type="component" value="Chromosome 9"/>
</dbReference>
<sequence length="131" mass="15120">MNCVALFYFWCKQDILARTEDIFDDLDWQAKLLYTHLSHFMQHSCAPHMQVALHLLRYLKGSSDSVGATFVGAPWFALHVLELGAALLYVNFLDHRDRIFGSHRPIYCWIPHFSKTSIPLKVRLGLKLCGN</sequence>
<gene>
    <name evidence="2" type="ORF">H5410_046932</name>
</gene>
<evidence type="ECO:0000313" key="3">
    <source>
        <dbReference type="Proteomes" id="UP000824120"/>
    </source>
</evidence>
<proteinExistence type="predicted"/>
<evidence type="ECO:0000256" key="1">
    <source>
        <dbReference type="SAM" id="Phobius"/>
    </source>
</evidence>
<feature type="transmembrane region" description="Helical" evidence="1">
    <location>
        <begin position="66"/>
        <end position="90"/>
    </location>
</feature>
<reference evidence="2 3" key="1">
    <citation type="submission" date="2020-09" db="EMBL/GenBank/DDBJ databases">
        <title>De no assembly of potato wild relative species, Solanum commersonii.</title>
        <authorList>
            <person name="Cho K."/>
        </authorList>
    </citation>
    <scope>NUCLEOTIDE SEQUENCE [LARGE SCALE GENOMIC DNA]</scope>
    <source>
        <strain evidence="2">LZ3.2</strain>
        <tissue evidence="2">Leaf</tissue>
    </source>
</reference>
<keyword evidence="1" id="KW-1133">Transmembrane helix</keyword>
<accession>A0A9J5XFS5</accession>
<comment type="caution">
    <text evidence="2">The sequence shown here is derived from an EMBL/GenBank/DDBJ whole genome shotgun (WGS) entry which is preliminary data.</text>
</comment>
<organism evidence="2 3">
    <name type="scientific">Solanum commersonii</name>
    <name type="common">Commerson's wild potato</name>
    <name type="synonym">Commerson's nightshade</name>
    <dbReference type="NCBI Taxonomy" id="4109"/>
    <lineage>
        <taxon>Eukaryota</taxon>
        <taxon>Viridiplantae</taxon>
        <taxon>Streptophyta</taxon>
        <taxon>Embryophyta</taxon>
        <taxon>Tracheophyta</taxon>
        <taxon>Spermatophyta</taxon>
        <taxon>Magnoliopsida</taxon>
        <taxon>eudicotyledons</taxon>
        <taxon>Gunneridae</taxon>
        <taxon>Pentapetalae</taxon>
        <taxon>asterids</taxon>
        <taxon>lamiids</taxon>
        <taxon>Solanales</taxon>
        <taxon>Solanaceae</taxon>
        <taxon>Solanoideae</taxon>
        <taxon>Solaneae</taxon>
        <taxon>Solanum</taxon>
    </lineage>
</organism>